<keyword evidence="4" id="KW-0862">Zinc</keyword>
<sequence length="399" mass="45711">MNGLKVLNLSHTNIKKLPDSVSDLENLSALLVHGCWNLSSVPSLIRLKKLRELDMHHSRIKEVPEGFDGLSNLQCLDLSQIKDLCIPIGGVISRIPYLQILKVSQAIKGKDLTGLRHLEILQCWLIFDMNDWKMFNESRHQWKLKCYKFLLRETKWRLGNKHVETLHHNISSSFDRIMLLSTCSFDRGKEAMIPANIQFLGINGCNFKVRGLLDALSSFHDATELKVCEIKNCEGIEFCCACHKSWDKDGSDGPCWASTESAHIPDSIWTKDKREMATLKHFTHRCHPLKEFSEDNEFKCDGCEMLGIGQRYQCRECSFNLHMHCGHCPADLCSFMHPKHRLHLTLVQRSRASFSIKHACEVCGKGVRGLFYHYVEHSLELQHREQSNSCTVCGGYCSH</sequence>
<keyword evidence="2" id="KW-0479">Metal-binding</keyword>
<dbReference type="SUPFAM" id="SSF52058">
    <property type="entry name" value="L domain-like"/>
    <property type="match status" value="1"/>
</dbReference>
<evidence type="ECO:0000256" key="4">
    <source>
        <dbReference type="ARBA" id="ARBA00022833"/>
    </source>
</evidence>
<dbReference type="GO" id="GO:0046872">
    <property type="term" value="F:metal ion binding"/>
    <property type="evidence" value="ECO:0007669"/>
    <property type="project" value="UniProtKB-KW"/>
</dbReference>
<reference evidence="6" key="2">
    <citation type="submission" date="2021-03" db="UniProtKB">
        <authorList>
            <consortium name="EnsemblPlants"/>
        </authorList>
    </citation>
    <scope>IDENTIFICATION</scope>
</reference>
<dbReference type="AlphaFoldDB" id="A0A803LVI2"/>
<name>A0A803LVI2_CHEQI</name>
<organism evidence="6 7">
    <name type="scientific">Chenopodium quinoa</name>
    <name type="common">Quinoa</name>
    <dbReference type="NCBI Taxonomy" id="63459"/>
    <lineage>
        <taxon>Eukaryota</taxon>
        <taxon>Viridiplantae</taxon>
        <taxon>Streptophyta</taxon>
        <taxon>Embryophyta</taxon>
        <taxon>Tracheophyta</taxon>
        <taxon>Spermatophyta</taxon>
        <taxon>Magnoliopsida</taxon>
        <taxon>eudicotyledons</taxon>
        <taxon>Gunneridae</taxon>
        <taxon>Pentapetalae</taxon>
        <taxon>Caryophyllales</taxon>
        <taxon>Chenopodiaceae</taxon>
        <taxon>Chenopodioideae</taxon>
        <taxon>Atripliceae</taxon>
        <taxon>Chenopodium</taxon>
    </lineage>
</organism>
<dbReference type="InterPro" id="IPR003591">
    <property type="entry name" value="Leu-rich_rpt_typical-subtyp"/>
</dbReference>
<dbReference type="InterPro" id="IPR002219">
    <property type="entry name" value="PKC_DAG/PE"/>
</dbReference>
<evidence type="ECO:0000256" key="3">
    <source>
        <dbReference type="ARBA" id="ARBA00022737"/>
    </source>
</evidence>
<evidence type="ECO:0000259" key="5">
    <source>
        <dbReference type="PROSITE" id="PS50081"/>
    </source>
</evidence>
<dbReference type="PANTHER" id="PTHR47841:SF7">
    <property type="entry name" value="CYSTEINE_HISTIDINE-RICH C1 DOMAIN PROTEIN"/>
    <property type="match status" value="1"/>
</dbReference>
<evidence type="ECO:0000313" key="7">
    <source>
        <dbReference type="Proteomes" id="UP000596660"/>
    </source>
</evidence>
<dbReference type="Gramene" id="AUR62019483-RA">
    <property type="protein sequence ID" value="AUR62019483-RA:cds"/>
    <property type="gene ID" value="AUR62019483"/>
</dbReference>
<dbReference type="Pfam" id="PF03107">
    <property type="entry name" value="C1_2"/>
    <property type="match status" value="1"/>
</dbReference>
<feature type="domain" description="Phorbol-ester/DAG-type" evidence="5">
    <location>
        <begin position="286"/>
        <end position="333"/>
    </location>
</feature>
<keyword evidence="7" id="KW-1185">Reference proteome</keyword>
<reference evidence="6" key="1">
    <citation type="journal article" date="2017" name="Nature">
        <title>The genome of Chenopodium quinoa.</title>
        <authorList>
            <person name="Jarvis D.E."/>
            <person name="Ho Y.S."/>
            <person name="Lightfoot D.J."/>
            <person name="Schmoeckel S.M."/>
            <person name="Li B."/>
            <person name="Borm T.J.A."/>
            <person name="Ohyanagi H."/>
            <person name="Mineta K."/>
            <person name="Michell C.T."/>
            <person name="Saber N."/>
            <person name="Kharbatia N.M."/>
            <person name="Rupper R.R."/>
            <person name="Sharp A.R."/>
            <person name="Dally N."/>
            <person name="Boughton B.A."/>
            <person name="Woo Y.H."/>
            <person name="Gao G."/>
            <person name="Schijlen E.G.W.M."/>
            <person name="Guo X."/>
            <person name="Momin A.A."/>
            <person name="Negrao S."/>
            <person name="Al-Babili S."/>
            <person name="Gehring C."/>
            <person name="Roessner U."/>
            <person name="Jung C."/>
            <person name="Murphy K."/>
            <person name="Arold S.T."/>
            <person name="Gojobori T."/>
            <person name="van der Linden C.G."/>
            <person name="van Loo E.N."/>
            <person name="Jellen E.N."/>
            <person name="Maughan P.J."/>
            <person name="Tester M."/>
        </authorList>
    </citation>
    <scope>NUCLEOTIDE SEQUENCE [LARGE SCALE GENOMIC DNA]</scope>
    <source>
        <strain evidence="6">cv. PI 614886</strain>
    </source>
</reference>
<dbReference type="InterPro" id="IPR004146">
    <property type="entry name" value="DC1"/>
</dbReference>
<dbReference type="Proteomes" id="UP000596660">
    <property type="component" value="Unplaced"/>
</dbReference>
<dbReference type="PANTHER" id="PTHR47841">
    <property type="entry name" value="DIACYLGLYCEROL KINASE THETA-LIKE-RELATED"/>
    <property type="match status" value="1"/>
</dbReference>
<evidence type="ECO:0000313" key="6">
    <source>
        <dbReference type="EnsemblPlants" id="AUR62019483-RA:cds"/>
    </source>
</evidence>
<dbReference type="EnsemblPlants" id="AUR62019483-RA">
    <property type="protein sequence ID" value="AUR62019483-RA:cds"/>
    <property type="gene ID" value="AUR62019483"/>
</dbReference>
<dbReference type="PROSITE" id="PS50081">
    <property type="entry name" value="ZF_DAG_PE_2"/>
    <property type="match status" value="1"/>
</dbReference>
<proteinExistence type="predicted"/>
<evidence type="ECO:0000256" key="1">
    <source>
        <dbReference type="ARBA" id="ARBA00022614"/>
    </source>
</evidence>
<accession>A0A803LVI2</accession>
<evidence type="ECO:0000256" key="2">
    <source>
        <dbReference type="ARBA" id="ARBA00022723"/>
    </source>
</evidence>
<dbReference type="InterPro" id="IPR032675">
    <property type="entry name" value="LRR_dom_sf"/>
</dbReference>
<dbReference type="SUPFAM" id="SSF57889">
    <property type="entry name" value="Cysteine-rich domain"/>
    <property type="match status" value="1"/>
</dbReference>
<dbReference type="SMART" id="SM00369">
    <property type="entry name" value="LRR_TYP"/>
    <property type="match status" value="2"/>
</dbReference>
<dbReference type="Gene3D" id="3.80.10.10">
    <property type="entry name" value="Ribonuclease Inhibitor"/>
    <property type="match status" value="1"/>
</dbReference>
<protein>
    <recommendedName>
        <fullName evidence="5">Phorbol-ester/DAG-type domain-containing protein</fullName>
    </recommendedName>
</protein>
<dbReference type="InterPro" id="IPR046349">
    <property type="entry name" value="C1-like_sf"/>
</dbReference>
<keyword evidence="1" id="KW-0433">Leucine-rich repeat</keyword>
<keyword evidence="3" id="KW-0677">Repeat</keyword>